<name>A0A9R1TQU1_9HYME</name>
<evidence type="ECO:0008006" key="3">
    <source>
        <dbReference type="Google" id="ProtNLM"/>
    </source>
</evidence>
<dbReference type="PANTHER" id="PTHR47331">
    <property type="entry name" value="PHD-TYPE DOMAIN-CONTAINING PROTEIN"/>
    <property type="match status" value="1"/>
</dbReference>
<gene>
    <name evidence="2" type="primary">LOC105272667</name>
</gene>
<dbReference type="AlphaFoldDB" id="A0A9R1TQU1"/>
<dbReference type="PANTHER" id="PTHR47331:SF5">
    <property type="entry name" value="RIBONUCLEASE H"/>
    <property type="match status" value="1"/>
</dbReference>
<organism evidence="1 2">
    <name type="scientific">Fopius arisanus</name>
    <dbReference type="NCBI Taxonomy" id="64838"/>
    <lineage>
        <taxon>Eukaryota</taxon>
        <taxon>Metazoa</taxon>
        <taxon>Ecdysozoa</taxon>
        <taxon>Arthropoda</taxon>
        <taxon>Hexapoda</taxon>
        <taxon>Insecta</taxon>
        <taxon>Pterygota</taxon>
        <taxon>Neoptera</taxon>
        <taxon>Endopterygota</taxon>
        <taxon>Hymenoptera</taxon>
        <taxon>Apocrita</taxon>
        <taxon>Ichneumonoidea</taxon>
        <taxon>Braconidae</taxon>
        <taxon>Opiinae</taxon>
        <taxon>Fopius</taxon>
    </lineage>
</organism>
<dbReference type="OrthoDB" id="5920040at2759"/>
<protein>
    <recommendedName>
        <fullName evidence="3">Reverse transcriptase domain-containing protein</fullName>
    </recommendedName>
</protein>
<dbReference type="GeneID" id="105272667"/>
<dbReference type="KEGG" id="fas:105272667"/>
<dbReference type="InterPro" id="IPR043502">
    <property type="entry name" value="DNA/RNA_pol_sf"/>
</dbReference>
<keyword evidence="1" id="KW-1185">Reference proteome</keyword>
<evidence type="ECO:0000313" key="2">
    <source>
        <dbReference type="RefSeq" id="XP_011313173.1"/>
    </source>
</evidence>
<dbReference type="Pfam" id="PF05380">
    <property type="entry name" value="Peptidase_A17"/>
    <property type="match status" value="1"/>
</dbReference>
<dbReference type="GO" id="GO:0071897">
    <property type="term" value="P:DNA biosynthetic process"/>
    <property type="evidence" value="ECO:0007669"/>
    <property type="project" value="UniProtKB-ARBA"/>
</dbReference>
<dbReference type="Proteomes" id="UP000694866">
    <property type="component" value="Unplaced"/>
</dbReference>
<dbReference type="InterPro" id="IPR008042">
    <property type="entry name" value="Retrotrans_Pao"/>
</dbReference>
<dbReference type="RefSeq" id="XP_011313173.1">
    <property type="nucleotide sequence ID" value="XM_011314871.1"/>
</dbReference>
<accession>A0A9R1TQU1</accession>
<proteinExistence type="predicted"/>
<evidence type="ECO:0000313" key="1">
    <source>
        <dbReference type="Proteomes" id="UP000694866"/>
    </source>
</evidence>
<reference evidence="2" key="1">
    <citation type="submission" date="2025-08" db="UniProtKB">
        <authorList>
            <consortium name="RefSeq"/>
        </authorList>
    </citation>
    <scope>IDENTIFICATION</scope>
    <source>
        <strain evidence="2">USDA-PBARC FA_bdor</strain>
        <tissue evidence="2">Whole organism</tissue>
    </source>
</reference>
<sequence>MPKYLSRYSSIKDETLRSSPRISSTSSSRRGNSRGIVKVTLQSNCETAEQLIVNAYTLKRLTTKIPSYTCKPPKLKQLNELELADATFCESGNVDLVIGSDYYGKLIKVKKTANQELLELIKKFRVQEEVSCKSTESITPEEQECEDHFIKNTSRDEDGRYIRTESKLEKKMNFGNLYKDFINEYENLNHTRRVPSTPEPVLSFYFPHHGILREASLTTKLRVVFNGSSRTSTGISLNDILNAGPKLQIDNLDVLTWFRKHRLVFGADIIKMFRQIKVHEDDWDYQRILWYNEANNLVEFQMTTVTYGGTSAPWLSLRVCEELVKDEGHKYPKAVAAMTRGKFVDDIYDGADTVQELEEKVTELKNLCMAGGFPLSKWCSNSPQLLEKLKVSAQHESSTQLFEDTESKVLGIKWDQQKDTLQITVKAASRRAITKRIILSQIAQIYDPIGIVAPVIARAKIIMQQVWKRNVNWDDRLPEDITLIWKTFREELEHLSKINKSRSTTVVIFSRVLAYNINRKNITRGQHRGQTNNSYSLSKTVSNRSQRAITEVFQAVRAT</sequence>
<dbReference type="SUPFAM" id="SSF56672">
    <property type="entry name" value="DNA/RNA polymerases"/>
    <property type="match status" value="1"/>
</dbReference>